<dbReference type="HOGENOM" id="CLU_041102_0_0_10"/>
<evidence type="ECO:0000313" key="6">
    <source>
        <dbReference type="Proteomes" id="UP000018439"/>
    </source>
</evidence>
<dbReference type="PANTHER" id="PTHR37419:SF8">
    <property type="entry name" value="TOXIN YJJJ"/>
    <property type="match status" value="1"/>
</dbReference>
<evidence type="ECO:0000256" key="2">
    <source>
        <dbReference type="ARBA" id="ARBA00022679"/>
    </source>
</evidence>
<dbReference type="PANTHER" id="PTHR37419">
    <property type="entry name" value="SERINE/THREONINE-PROTEIN KINASE TOXIN HIPA"/>
    <property type="match status" value="1"/>
</dbReference>
<proteinExistence type="inferred from homology"/>
<organism evidence="5 6">
    <name type="scientific">Bacteroides coprosuis DSM 18011</name>
    <dbReference type="NCBI Taxonomy" id="679937"/>
    <lineage>
        <taxon>Bacteria</taxon>
        <taxon>Pseudomonadati</taxon>
        <taxon>Bacteroidota</taxon>
        <taxon>Bacteroidia</taxon>
        <taxon>Bacteroidales</taxon>
        <taxon>Bacteroidaceae</taxon>
        <taxon>Bacteroides</taxon>
    </lineage>
</organism>
<gene>
    <name evidence="5" type="ORF">Bcop_1932</name>
</gene>
<keyword evidence="2" id="KW-0808">Transferase</keyword>
<dbReference type="OrthoDB" id="9805913at2"/>
<dbReference type="InterPro" id="IPR052028">
    <property type="entry name" value="HipA_Ser/Thr_kinase"/>
</dbReference>
<dbReference type="Pfam" id="PF07804">
    <property type="entry name" value="HipA_C"/>
    <property type="match status" value="1"/>
</dbReference>
<name>F3ZS88_9BACE</name>
<sequence length="419" mass="48227">MEKVIYVFADWLENKEAQLMGTLYADVVRGKEIFSFEYDALWLQSNTSRILDPELRFFSGRQHNAAEEKTNFGLFLDSSPDRWGRVLMQRRESIKARQMKKENKRLYESDYLLGVHDQTRMGALRFKTTDIDGDFLDNNNNQPTPPITKIRELENASLAFEKGLQQDDPSLAKWLNILITPGSSLGGARPKVNVLDTDNSLWIAKFPSVNDQFDIGLWEFLTYQLALDAGVKMAQSKVRKFNSNNHTFLTQRFDRRREGSRIHFASAMTLLGNTDGDDYTSGVSYLDIVEFIIQYGASVKEDLEELFRRIVFSICVKNTDDHLRNHGFLLTDKGWILSPAYDINPNPYGMGLKLNISDTDNSLSLDLVQEQAEYFRLKAEEAHFIIDRVKRSVQKWRNRATTLKISSIEQESMSPAFDL</sequence>
<dbReference type="GO" id="GO:0004674">
    <property type="term" value="F:protein serine/threonine kinase activity"/>
    <property type="evidence" value="ECO:0007669"/>
    <property type="project" value="TreeGrafter"/>
</dbReference>
<evidence type="ECO:0000313" key="5">
    <source>
        <dbReference type="EMBL" id="EGJ72109.1"/>
    </source>
</evidence>
<dbReference type="GO" id="GO:0005829">
    <property type="term" value="C:cytosol"/>
    <property type="evidence" value="ECO:0007669"/>
    <property type="project" value="TreeGrafter"/>
</dbReference>
<comment type="similarity">
    <text evidence="1">Belongs to the HipA Ser/Thr kinase family.</text>
</comment>
<reference evidence="5 6" key="1">
    <citation type="journal article" date="2011" name="Stand. Genomic Sci.">
        <title>Non-contiguous finished genome sequence of Bacteroides coprosuis type strain (PC139).</title>
        <authorList>
            <person name="Land M."/>
            <person name="Held B."/>
            <person name="Gronow S."/>
            <person name="Abt B."/>
            <person name="Lucas S."/>
            <person name="Del Rio T.G."/>
            <person name="Nolan M."/>
            <person name="Tice H."/>
            <person name="Cheng J.F."/>
            <person name="Pitluck S."/>
            <person name="Liolios K."/>
            <person name="Pagani I."/>
            <person name="Ivanova N."/>
            <person name="Mavromatis K."/>
            <person name="Mikhailova N."/>
            <person name="Pati A."/>
            <person name="Tapia R."/>
            <person name="Han C."/>
            <person name="Goodwin L."/>
            <person name="Chen A."/>
            <person name="Palaniappan K."/>
            <person name="Hauser L."/>
            <person name="Brambilla E.M."/>
            <person name="Rohde M."/>
            <person name="Goker M."/>
            <person name="Detter J.C."/>
            <person name="Woyke T."/>
            <person name="Bristow J."/>
            <person name="Eisen J.A."/>
            <person name="Markowitz V."/>
            <person name="Hugenholtz P."/>
            <person name="Kyrpides N.C."/>
            <person name="Klenk H.P."/>
            <person name="Lapidus A."/>
        </authorList>
    </citation>
    <scope>NUCLEOTIDE SEQUENCE [LARGE SCALE GENOMIC DNA]</scope>
    <source>
        <strain evidence="5 6">DSM 18011</strain>
    </source>
</reference>
<keyword evidence="6" id="KW-1185">Reference proteome</keyword>
<evidence type="ECO:0000259" key="4">
    <source>
        <dbReference type="Pfam" id="PF07804"/>
    </source>
</evidence>
<evidence type="ECO:0000256" key="1">
    <source>
        <dbReference type="ARBA" id="ARBA00010164"/>
    </source>
</evidence>
<dbReference type="eggNOG" id="COG3550">
    <property type="taxonomic scope" value="Bacteria"/>
</dbReference>
<accession>F3ZS88</accession>
<feature type="domain" description="HipA-like C-terminal" evidence="4">
    <location>
        <begin position="183"/>
        <end position="396"/>
    </location>
</feature>
<dbReference type="Gene3D" id="1.10.1070.20">
    <property type="match status" value="1"/>
</dbReference>
<dbReference type="EMBL" id="CM001167">
    <property type="protein sequence ID" value="EGJ72109.1"/>
    <property type="molecule type" value="Genomic_DNA"/>
</dbReference>
<protein>
    <submittedName>
        <fullName evidence="5">HipA domain protein</fullName>
    </submittedName>
</protein>
<dbReference type="AlphaFoldDB" id="F3ZS88"/>
<dbReference type="STRING" id="679937.Bcop_1932"/>
<dbReference type="InterPro" id="IPR012893">
    <property type="entry name" value="HipA-like_C"/>
</dbReference>
<evidence type="ECO:0000256" key="3">
    <source>
        <dbReference type="ARBA" id="ARBA00022777"/>
    </source>
</evidence>
<keyword evidence="3" id="KW-0418">Kinase</keyword>
<dbReference type="Proteomes" id="UP000018439">
    <property type="component" value="Chromosome"/>
</dbReference>